<gene>
    <name evidence="6" type="ORF">B6A10_15295</name>
</gene>
<feature type="chain" id="PRO_5045282139" description="alpha-L-rhamnosidase" evidence="4">
    <location>
        <begin position="32"/>
        <end position="1088"/>
    </location>
</feature>
<dbReference type="EC" id="3.2.1.40" evidence="2"/>
<dbReference type="InterPro" id="IPR016007">
    <property type="entry name" value="Alpha_rhamnosid"/>
</dbReference>
<dbReference type="Pfam" id="PF08531">
    <property type="entry name" value="Bac_rhamnosid_N"/>
    <property type="match status" value="1"/>
</dbReference>
<sequence length="1088" mass="124344">MKNQFQYQCSKKSTLLLNLVFLLVFSTQNFAFSSGIPTDLKCEYRVNPLGIDNTSPRLSWKLFQSKTVRGQKQTAYQIVVASSLEMLEKNSGDLWDSKKTESSQSVNVTYNGIALKSGQECYWKVRIWDIAGKVCKWSEPAKFSIGLLNPSDWKGDWIYKKDQNKKEHNWYRKKFFLERNSNQALVYVASFGYHELYVNGHKVTDNVMNPAYSAMNKHLPYLTYDIQPYLKKGDNVIGIWHAAGWARWGRMVEYHDAPFVFKAQADINMNNKKIVIATDKTWKCKKSYSAYWGPWDILNFGGEIIDERLREDDWNTINYNDSQWDEAVVFEQATAKEVGKAEIYLGMKGALPVASTDANLPTSKITAKLSAQIVEPQVRYREIKPIGIEKNSNSSYIIDMGENYTGHFEMNLYNGKEGDTVTFEIADRKEVTASWDQRSKYIYGRTGKGQFNNRFNLAGGRWITVYGLNYKPELKDIKGYVVTNNRKQISSFESSSELLNKIYEINLKTYLANTIDGIAVDCPHRERRGWGEVTVAAMYGDALPNFESGAYMQQYAQFLQDTQNDDGKMRAVINGDDFYFLMWMANSPISIWETYRMLADKKLLETHYGTMQKWMEWLYRQSDFDKGGALKTGKQGSMDFPGLGDWCTPRGNFWVDSNSPVSVHFNNCVYAYMLDCAKNIASVLNKTEDVNTYEERLKVQQKATHELSYDSATGKYLDGRQINQALALLSGVTPDAEKQKVYDVLVDNVLYKFPYYDTGSSGQGLYTRYFTEFGERMDLVYELLKDKHHPSYGYFIEQGKTVWPERWSAVGVSQIHTCYTGIGGYFIKGFGGIRPNPEKLGMQSIIIKPALVGDLTFANTEYESMYGNVVVNWTKGDNKATFHLEIPVNTSAKVYLPANNKNDIYEGKQLAEKSEGIKYVGTEKNDAVGNYIIYEVVSGIYNFRVKKLPKVSYPDPILTSKNLATLGRMNASSMFIETEKLPGFEAFKANDENNETSWQAKDGNNQYLEVEWVKPQTFSKVIINELGTTIEGYKIQFWNDKEWKDLATGKSCGQNKEHNFKAVTATKCRIAIDKVTKAVSIAEFKIYN</sequence>
<evidence type="ECO:0000256" key="4">
    <source>
        <dbReference type="SAM" id="SignalP"/>
    </source>
</evidence>
<dbReference type="InterPro" id="IPR013737">
    <property type="entry name" value="Bac_rhamnosid_N"/>
</dbReference>
<evidence type="ECO:0000259" key="5">
    <source>
        <dbReference type="PROSITE" id="PS50022"/>
    </source>
</evidence>
<dbReference type="InterPro" id="IPR013783">
    <property type="entry name" value="Ig-like_fold"/>
</dbReference>
<proteinExistence type="predicted"/>
<reference evidence="6 7" key="1">
    <citation type="journal article" date="2020" name="Microbiol. Res.">
        <title>Flavobacterium pokkalii sp. nov., a novel plant growth promoting native rhizobacteria isolated from pokkali rice grown in coastal saline affected agricultural regions of southern India, Kerala.</title>
        <authorList>
            <person name="Menon R.R."/>
            <person name="Kumari S."/>
            <person name="Viver T."/>
            <person name="Rameshkumar N."/>
        </authorList>
    </citation>
    <scope>NUCLEOTIDE SEQUENCE [LARGE SCALE GENOMIC DNA]</scope>
    <source>
        <strain evidence="6 7">L1I52</strain>
    </source>
</reference>
<keyword evidence="7" id="KW-1185">Reference proteome</keyword>
<keyword evidence="3" id="KW-0378">Hydrolase</keyword>
<dbReference type="Proteomes" id="UP000661715">
    <property type="component" value="Unassembled WGS sequence"/>
</dbReference>
<evidence type="ECO:0000313" key="6">
    <source>
        <dbReference type="EMBL" id="MBD0726537.1"/>
    </source>
</evidence>
<dbReference type="InterPro" id="IPR035398">
    <property type="entry name" value="Bac_rhamnosid_C"/>
</dbReference>
<dbReference type="Pfam" id="PF17390">
    <property type="entry name" value="Bac_rhamnosid_C"/>
    <property type="match status" value="1"/>
</dbReference>
<dbReference type="InterPro" id="IPR008979">
    <property type="entry name" value="Galactose-bd-like_sf"/>
</dbReference>
<dbReference type="Pfam" id="PF22633">
    <property type="entry name" value="F5_F8_type_C_2"/>
    <property type="match status" value="1"/>
</dbReference>
<dbReference type="InterPro" id="IPR012341">
    <property type="entry name" value="6hp_glycosidase-like_sf"/>
</dbReference>
<dbReference type="InterPro" id="IPR008902">
    <property type="entry name" value="Rhamnosid_concanavalin"/>
</dbReference>
<evidence type="ECO:0000256" key="2">
    <source>
        <dbReference type="ARBA" id="ARBA00012652"/>
    </source>
</evidence>
<feature type="domain" description="F5/8 type C" evidence="5">
    <location>
        <begin position="951"/>
        <end position="1088"/>
    </location>
</feature>
<dbReference type="PANTHER" id="PTHR33307:SF6">
    <property type="entry name" value="ALPHA-RHAMNOSIDASE (EUROFUNG)-RELATED"/>
    <property type="match status" value="1"/>
</dbReference>
<evidence type="ECO:0000256" key="3">
    <source>
        <dbReference type="ARBA" id="ARBA00022801"/>
    </source>
</evidence>
<dbReference type="SUPFAM" id="SSF48208">
    <property type="entry name" value="Six-hairpin glycosidases"/>
    <property type="match status" value="1"/>
</dbReference>
<dbReference type="Gene3D" id="2.60.420.10">
    <property type="entry name" value="Maltose phosphorylase, domain 3"/>
    <property type="match status" value="1"/>
</dbReference>
<keyword evidence="4" id="KW-0732">Signal</keyword>
<evidence type="ECO:0000256" key="1">
    <source>
        <dbReference type="ARBA" id="ARBA00001445"/>
    </source>
</evidence>
<dbReference type="PROSITE" id="PS50022">
    <property type="entry name" value="FA58C_3"/>
    <property type="match status" value="1"/>
</dbReference>
<dbReference type="Pfam" id="PF25788">
    <property type="entry name" value="Ig_Rha78A_N"/>
    <property type="match status" value="1"/>
</dbReference>
<dbReference type="Pfam" id="PF05592">
    <property type="entry name" value="Bac_rhamnosid"/>
    <property type="match status" value="1"/>
</dbReference>
<dbReference type="SUPFAM" id="SSF49785">
    <property type="entry name" value="Galactose-binding domain-like"/>
    <property type="match status" value="2"/>
</dbReference>
<dbReference type="Gene3D" id="2.60.40.10">
    <property type="entry name" value="Immunoglobulins"/>
    <property type="match status" value="1"/>
</dbReference>
<dbReference type="RefSeq" id="WP_188221546.1">
    <property type="nucleotide sequence ID" value="NZ_NASZ01000031.1"/>
</dbReference>
<dbReference type="EMBL" id="NASZ01000031">
    <property type="protein sequence ID" value="MBD0726537.1"/>
    <property type="molecule type" value="Genomic_DNA"/>
</dbReference>
<dbReference type="InterPro" id="IPR035396">
    <property type="entry name" value="Bac_rhamnosid6H"/>
</dbReference>
<evidence type="ECO:0000313" key="7">
    <source>
        <dbReference type="Proteomes" id="UP000661715"/>
    </source>
</evidence>
<dbReference type="Gene3D" id="1.50.10.10">
    <property type="match status" value="1"/>
</dbReference>
<dbReference type="Gene3D" id="2.60.120.260">
    <property type="entry name" value="Galactose-binding domain-like"/>
    <property type="match status" value="3"/>
</dbReference>
<comment type="caution">
    <text evidence="6">The sequence shown here is derived from an EMBL/GenBank/DDBJ whole genome shotgun (WGS) entry which is preliminary data.</text>
</comment>
<dbReference type="Pfam" id="PF17389">
    <property type="entry name" value="Bac_rhamnosid6H"/>
    <property type="match status" value="1"/>
</dbReference>
<name>A0ABR7UVA8_9FLAO</name>
<accession>A0ABR7UVA8</accession>
<dbReference type="InterPro" id="IPR008928">
    <property type="entry name" value="6-hairpin_glycosidase_sf"/>
</dbReference>
<dbReference type="InterPro" id="IPR000421">
    <property type="entry name" value="FA58C"/>
</dbReference>
<dbReference type="PANTHER" id="PTHR33307">
    <property type="entry name" value="ALPHA-RHAMNOSIDASE (EUROFUNG)"/>
    <property type="match status" value="1"/>
</dbReference>
<comment type="catalytic activity">
    <reaction evidence="1">
        <text>Hydrolysis of terminal non-reducing alpha-L-rhamnose residues in alpha-L-rhamnosides.</text>
        <dbReference type="EC" id="3.2.1.40"/>
    </reaction>
</comment>
<feature type="signal peptide" evidence="4">
    <location>
        <begin position="1"/>
        <end position="31"/>
    </location>
</feature>
<organism evidence="6 7">
    <name type="scientific">Flavobacterium pokkalii</name>
    <dbReference type="NCBI Taxonomy" id="1940408"/>
    <lineage>
        <taxon>Bacteria</taxon>
        <taxon>Pseudomonadati</taxon>
        <taxon>Bacteroidota</taxon>
        <taxon>Flavobacteriia</taxon>
        <taxon>Flavobacteriales</taxon>
        <taxon>Flavobacteriaceae</taxon>
        <taxon>Flavobacterium</taxon>
    </lineage>
</organism>
<protein>
    <recommendedName>
        <fullName evidence="2">alpha-L-rhamnosidase</fullName>
        <ecNumber evidence="2">3.2.1.40</ecNumber>
    </recommendedName>
</protein>